<dbReference type="Pfam" id="PF20168">
    <property type="entry name" value="PDS5"/>
    <property type="match status" value="1"/>
</dbReference>
<dbReference type="EMBL" id="GL629769">
    <property type="protein sequence ID" value="EFX03237.1"/>
    <property type="molecule type" value="Genomic_DNA"/>
</dbReference>
<feature type="domain" description="Sister chromatid cohesion C-terminal" evidence="3">
    <location>
        <begin position="1551"/>
        <end position="1736"/>
    </location>
</feature>
<dbReference type="eggNOG" id="KOG1020">
    <property type="taxonomic scope" value="Eukaryota"/>
</dbReference>
<dbReference type="RefSeq" id="XP_014172719.1">
    <property type="nucleotide sequence ID" value="XM_014317244.1"/>
</dbReference>
<feature type="region of interest" description="Disordered" evidence="2">
    <location>
        <begin position="167"/>
        <end position="195"/>
    </location>
</feature>
<accession>F0XI15</accession>
<dbReference type="InParanoid" id="F0XI15"/>
<dbReference type="GO" id="GO:0090694">
    <property type="term" value="C:Scc2-Scc4 cohesin loading complex"/>
    <property type="evidence" value="ECO:0007669"/>
    <property type="project" value="TreeGrafter"/>
</dbReference>
<evidence type="ECO:0000256" key="1">
    <source>
        <dbReference type="RuleBase" id="RU364107"/>
    </source>
</evidence>
<dbReference type="HOGENOM" id="CLU_000901_0_0_1"/>
<dbReference type="CDD" id="cd23958">
    <property type="entry name" value="SCC2"/>
    <property type="match status" value="1"/>
</dbReference>
<dbReference type="GO" id="GO:0061775">
    <property type="term" value="F:cohesin loader activity"/>
    <property type="evidence" value="ECO:0007669"/>
    <property type="project" value="InterPro"/>
</dbReference>
<dbReference type="GO" id="GO:1990414">
    <property type="term" value="P:replication-born double-strand break repair via sister chromatid exchange"/>
    <property type="evidence" value="ECO:0007669"/>
    <property type="project" value="TreeGrafter"/>
</dbReference>
<feature type="region of interest" description="Disordered" evidence="2">
    <location>
        <begin position="702"/>
        <end position="737"/>
    </location>
</feature>
<dbReference type="GO" id="GO:0140588">
    <property type="term" value="P:chromatin looping"/>
    <property type="evidence" value="ECO:0007669"/>
    <property type="project" value="InterPro"/>
</dbReference>
<organism evidence="5">
    <name type="scientific">Grosmannia clavigera (strain kw1407 / UAMH 11150)</name>
    <name type="common">Blue stain fungus</name>
    <name type="synonym">Graphiocladiella clavigera</name>
    <dbReference type="NCBI Taxonomy" id="655863"/>
    <lineage>
        <taxon>Eukaryota</taxon>
        <taxon>Fungi</taxon>
        <taxon>Dikarya</taxon>
        <taxon>Ascomycota</taxon>
        <taxon>Pezizomycotina</taxon>
        <taxon>Sordariomycetes</taxon>
        <taxon>Sordariomycetidae</taxon>
        <taxon>Ophiostomatales</taxon>
        <taxon>Ophiostomataceae</taxon>
        <taxon>Leptographium</taxon>
    </lineage>
</organism>
<dbReference type="STRING" id="655863.F0XI15"/>
<feature type="compositionally biased region" description="Basic residues" evidence="2">
    <location>
        <begin position="1924"/>
        <end position="1942"/>
    </location>
</feature>
<comment type="subcellular location">
    <subcellularLocation>
        <location evidence="1">Nucleus</location>
    </subcellularLocation>
</comment>
<feature type="region of interest" description="Disordered" evidence="2">
    <location>
        <begin position="1502"/>
        <end position="1548"/>
    </location>
</feature>
<feature type="region of interest" description="Disordered" evidence="2">
    <location>
        <begin position="1888"/>
        <end position="1958"/>
    </location>
</feature>
<evidence type="ECO:0000259" key="3">
    <source>
        <dbReference type="Pfam" id="PF12830"/>
    </source>
</evidence>
<feature type="compositionally biased region" description="Acidic residues" evidence="2">
    <location>
        <begin position="710"/>
        <end position="724"/>
    </location>
</feature>
<feature type="compositionally biased region" description="Acidic residues" evidence="2">
    <location>
        <begin position="1947"/>
        <end position="1958"/>
    </location>
</feature>
<dbReference type="GO" id="GO:0003682">
    <property type="term" value="F:chromatin binding"/>
    <property type="evidence" value="ECO:0007669"/>
    <property type="project" value="TreeGrafter"/>
</dbReference>
<evidence type="ECO:0000313" key="4">
    <source>
        <dbReference type="EMBL" id="EFX03237.1"/>
    </source>
</evidence>
<feature type="compositionally biased region" description="Low complexity" evidence="2">
    <location>
        <begin position="44"/>
        <end position="69"/>
    </location>
</feature>
<evidence type="ECO:0000256" key="2">
    <source>
        <dbReference type="SAM" id="MobiDB-lite"/>
    </source>
</evidence>
<protein>
    <recommendedName>
        <fullName evidence="1">Sister chromatid cohesion protein</fullName>
    </recommendedName>
</protein>
<proteinExistence type="inferred from homology"/>
<feature type="region of interest" description="Disordered" evidence="2">
    <location>
        <begin position="297"/>
        <end position="343"/>
    </location>
</feature>
<name>F0XI15_GROCL</name>
<dbReference type="Proteomes" id="UP000007796">
    <property type="component" value="Unassembled WGS sequence"/>
</dbReference>
<dbReference type="GO" id="GO:0010468">
    <property type="term" value="P:regulation of gene expression"/>
    <property type="evidence" value="ECO:0007669"/>
    <property type="project" value="InterPro"/>
</dbReference>
<keyword evidence="5" id="KW-1185">Reference proteome</keyword>
<dbReference type="PANTHER" id="PTHR21704">
    <property type="entry name" value="NIPPED-B-LIKE PROTEIN DELANGIN SCC2-RELATED"/>
    <property type="match status" value="1"/>
</dbReference>
<dbReference type="Gene3D" id="1.25.10.10">
    <property type="entry name" value="Leucine-rich Repeat Variant"/>
    <property type="match status" value="1"/>
</dbReference>
<evidence type="ECO:0000313" key="5">
    <source>
        <dbReference type="Proteomes" id="UP000007796"/>
    </source>
</evidence>
<sequence length="1958" mass="214621">MADPSALLGHHQPPQQNGYQNGIDPSVLLLDPNPPSSRLAASEPLSVSMSAASSSSVASRPSQPQQRPGQPQPPPSLATGSQRFKRPFTFSEALPYSPFSSISPLETRVIPIPTLASKAASTPLAQLVSQQEFNTLNKNISGSSSPPSDRNLDDIYHLIATSKTPLFNFKPLPQTTTPSSTSASSPTTPGPAENLLPISKMVFNKADIPFRYPSPESPGDHTVIGNVDTTPKSDSIHAALTKPPPKSKPAVSTAFGESPSDVRSSAAAMHNVQSHARNSTNFVISIPAHPQLPAAKIKAPQNHSLESSLPGANGNQPLASAPSKYMLSGDQEPLARPETNTSDMAAPKSKLTIALAPAPNFNPQEYQMVADIPDDNGQEDFGDLDQRQRADAAFQEMQRLFQSVFEAEANMTQQPSAVPLITWTSDEEPTLTDAALKKVQGTVHKAITLGCFADVPVEDLLHMQRLCDGVLRQAETLDLKLNNEASGSEIDEWVAQLRYADTGLKAARLSLKIMSGGREDKQLYSENVIQASVDLFRNVMDSVIVPIAELRNSGSTEARFKQLTPWKKAISPIFTAAQRLFSGMTSLVSVIDLSELVVNSLEFSASSLIFVENAHTERDSVLGVQAFDGLRLAAMDMLSQIFIKIPAQRRGIFDDILTSLEKLPIGKQSARQFKLADGRSIQPVSALIMRLIQASTGRVTEKAKSTSQIMDEEMKNDDDDDEDTDHASPVHTATIGSEEEAAYEHELSVNELARVASALNSTAYYHAKYVINFIVQRAQTSSKSADTPYRNLLDLFVEDFTTCLETPDWPAAELLLRLLMLSMFKLTEGDKIPAPVKNMALEELGAIGAVLARLRSTVNKSANSPETTGPEELDHLLSNLSAAALAEMPPAEEFLSWTGPFRSTLEYLGDRSSQDPHLWSAISYVVADWSGRVCRLYTARLQAAAAMVVTDEDADGKSCGNRVQERQNRELGRIAYRLRVMIEDGRGLSGTRCFRAISASQAKLSYAIVTLRSSLGGSFNDVINILAMGMRSDQATVRSKSLRSITEVLEIDPTIFDNPASVIGRLIRECCADSSVQVRDSALGLVSRAITLRPNLEETMIKTIIDRFIDSGVGVRKRAIKVSRDVYLRNQSREIRSDIANGLLHRIQDPDEGVRELARQTIEEVWVTPFAETPASVAGGLDTTANRTSLTDHVGLILQTVRTGTVTPILDKVFQAILSPNAKAAATNFGVCKRIVAIMCDLIDNPDTDDPSTPSGRDALQLMMIFAKADPRLFTFEQIRLLKPHIASVKDINTADDMAVARAVVVIYQRVLPQLPSVLKPFLEEVRVSLMQSVPKVSRTLLDDTMGCLWVISVLLKDLDGLGRIVVSALQGMLKEQLLSEKDPLFEKKAIRFSRYALIVGMAGKHCDLDSGMEKFKAQFPKYGVTSVSKLMVDVLCPFSMPPWPLAIRRTALDAIGLICQSWPRNFVLKNICTAFQTAFSQHDPSLEVKIMQSLKEFLTKEEQRSETASGSAKAANGGSGESSKAARTGDGPDKKRQLTVMGGTNHDDVASATTQRFLSDITRIALGSVSEEAYLAAEILGSISRQGLVHPKETGVTMITLETSTMPKMAELAFREHRALHNKYETVLEREYIKALLTAYQFQRDVIHDVRGATVEPFTSKLHHLMDVVKDSKSKNRSRLLEKMCGQVDFEPGKLDVSKPMPNHLEFSRFVVENLAYFEYVTVGELQTTVATMERLVHTTGVSISQAIESDIFESADDRKNVTAPIVMIGSGEEHVEPSGLPLGPALRHPINVLRLRQLATGCMVLLCVWEARSYLCRQYGLKRDSNKAKGQSRDLTRAPSKVQGITGEKFWDETSTIMKGLDSQELMVARCSSLVELLTVDSEFKLEGEDMNEDPTTPTGMEDDDDQDRGRKRKAGGNTPGGRKKRQRSNSQRRKRGRPRKNAEVGDEDDGEFDAF</sequence>
<dbReference type="InterPro" id="IPR033031">
    <property type="entry name" value="Scc2/Nipped-B"/>
</dbReference>
<dbReference type="SUPFAM" id="SSF48371">
    <property type="entry name" value="ARM repeat"/>
    <property type="match status" value="1"/>
</dbReference>
<feature type="compositionally biased region" description="Low complexity" evidence="2">
    <location>
        <begin position="1509"/>
        <end position="1527"/>
    </location>
</feature>
<dbReference type="InterPro" id="IPR024986">
    <property type="entry name" value="Nipped-B_C"/>
</dbReference>
<dbReference type="OrthoDB" id="418242at2759"/>
<keyword evidence="1" id="KW-0539">Nucleus</keyword>
<feature type="region of interest" description="Disordered" evidence="2">
    <location>
        <begin position="1"/>
        <end position="82"/>
    </location>
</feature>
<feature type="region of interest" description="Disordered" evidence="2">
    <location>
        <begin position="212"/>
        <end position="260"/>
    </location>
</feature>
<dbReference type="InterPro" id="IPR011989">
    <property type="entry name" value="ARM-like"/>
</dbReference>
<dbReference type="PANTHER" id="PTHR21704:SF18">
    <property type="entry name" value="NIPPED-B-LIKE PROTEIN"/>
    <property type="match status" value="1"/>
</dbReference>
<keyword evidence="1" id="KW-0677">Repeat</keyword>
<gene>
    <name evidence="4" type="ORF">CMQ_3166</name>
</gene>
<dbReference type="Pfam" id="PF12830">
    <property type="entry name" value="Nipped-B_C"/>
    <property type="match status" value="1"/>
</dbReference>
<dbReference type="GO" id="GO:0034087">
    <property type="term" value="P:establishment of mitotic sister chromatid cohesion"/>
    <property type="evidence" value="ECO:0007669"/>
    <property type="project" value="TreeGrafter"/>
</dbReference>
<dbReference type="GO" id="GO:0071169">
    <property type="term" value="P:establishment of protein localization to chromatin"/>
    <property type="evidence" value="ECO:0007669"/>
    <property type="project" value="TreeGrafter"/>
</dbReference>
<dbReference type="GeneID" id="25976236"/>
<dbReference type="FunCoup" id="F0XI15">
    <property type="interactions" value="193"/>
</dbReference>
<reference evidence="4 5" key="1">
    <citation type="journal article" date="2011" name="Proc. Natl. Acad. Sci. U.S.A.">
        <title>Genome and transcriptome analyses of the mountain pine beetle-fungal symbiont Grosmannia clavigera, a lodgepole pine pathogen.</title>
        <authorList>
            <person name="DiGuistini S."/>
            <person name="Wang Y."/>
            <person name="Liao N.Y."/>
            <person name="Taylor G."/>
            <person name="Tanguay P."/>
            <person name="Feau N."/>
            <person name="Henrissat B."/>
            <person name="Chan S.K."/>
            <person name="Hesse-Orce U."/>
            <person name="Alamouti S.M."/>
            <person name="Tsui C.K.M."/>
            <person name="Docking R.T."/>
            <person name="Levasseur A."/>
            <person name="Haridas S."/>
            <person name="Robertson G."/>
            <person name="Birol I."/>
            <person name="Holt R.A."/>
            <person name="Marra M.A."/>
            <person name="Hamelin R.C."/>
            <person name="Hirst M."/>
            <person name="Jones S.J.M."/>
            <person name="Bohlmann J."/>
            <person name="Breuil C."/>
        </authorList>
    </citation>
    <scope>NUCLEOTIDE SEQUENCE [LARGE SCALE GENOMIC DNA]</scope>
    <source>
        <strain evidence="5">kw1407 / UAMH 11150</strain>
    </source>
</reference>
<dbReference type="InterPro" id="IPR016024">
    <property type="entry name" value="ARM-type_fold"/>
</dbReference>
<keyword evidence="1" id="KW-0131">Cell cycle</keyword>
<feature type="compositionally biased region" description="Low complexity" evidence="2">
    <location>
        <begin position="171"/>
        <end position="191"/>
    </location>
</feature>
<comment type="similarity">
    <text evidence="1">Belongs to the SCC2/Nipped-B family.</text>
</comment>